<organism evidence="2 3">
    <name type="scientific">Candidatus Allofournierella pullistercoris</name>
    <dbReference type="NCBI Taxonomy" id="2838597"/>
    <lineage>
        <taxon>Bacteria</taxon>
        <taxon>Bacillati</taxon>
        <taxon>Bacillota</taxon>
        <taxon>Clostridia</taxon>
        <taxon>Eubacteriales</taxon>
        <taxon>Oscillospiraceae</taxon>
        <taxon>Allofournierella</taxon>
    </lineage>
</organism>
<protein>
    <submittedName>
        <fullName evidence="2">Outer membrane insertion C- signal</fullName>
    </submittedName>
</protein>
<reference evidence="2" key="1">
    <citation type="journal article" date="2021" name="PeerJ">
        <title>Extensive microbial diversity within the chicken gut microbiome revealed by metagenomics and culture.</title>
        <authorList>
            <person name="Gilroy R."/>
            <person name="Ravi A."/>
            <person name="Getino M."/>
            <person name="Pursley I."/>
            <person name="Horton D.L."/>
            <person name="Alikhan N.F."/>
            <person name="Baker D."/>
            <person name="Gharbi K."/>
            <person name="Hall N."/>
            <person name="Watson M."/>
            <person name="Adriaenssens E.M."/>
            <person name="Foster-Nyarko E."/>
            <person name="Jarju S."/>
            <person name="Secka A."/>
            <person name="Antonio M."/>
            <person name="Oren A."/>
            <person name="Chaudhuri R.R."/>
            <person name="La Ragione R."/>
            <person name="Hildebrand F."/>
            <person name="Pallen M.J."/>
        </authorList>
    </citation>
    <scope>NUCLEOTIDE SEQUENCE</scope>
    <source>
        <strain evidence="2">B5_2728</strain>
    </source>
</reference>
<gene>
    <name evidence="2" type="ORF">H9882_06240</name>
</gene>
<dbReference type="EMBL" id="JAHLFP010000052">
    <property type="protein sequence ID" value="MBU3806475.1"/>
    <property type="molecule type" value="Genomic_DNA"/>
</dbReference>
<dbReference type="Pfam" id="PF21537">
    <property type="entry name" value="DUF1980_C"/>
    <property type="match status" value="1"/>
</dbReference>
<evidence type="ECO:0000313" key="2">
    <source>
        <dbReference type="EMBL" id="MBU3806475.1"/>
    </source>
</evidence>
<accession>A0A948T346</accession>
<comment type="caution">
    <text evidence="2">The sequence shown here is derived from an EMBL/GenBank/DDBJ whole genome shotgun (WGS) entry which is preliminary data.</text>
</comment>
<reference evidence="2" key="2">
    <citation type="submission" date="2021-04" db="EMBL/GenBank/DDBJ databases">
        <authorList>
            <person name="Gilroy R."/>
        </authorList>
    </citation>
    <scope>NUCLEOTIDE SEQUENCE</scope>
    <source>
        <strain evidence="2">B5_2728</strain>
    </source>
</reference>
<dbReference type="AlphaFoldDB" id="A0A948T346"/>
<evidence type="ECO:0000259" key="1">
    <source>
        <dbReference type="Pfam" id="PF21537"/>
    </source>
</evidence>
<name>A0A948T346_9FIRM</name>
<dbReference type="InterPro" id="IPR048447">
    <property type="entry name" value="DUF1980_C"/>
</dbReference>
<feature type="domain" description="DUF1980" evidence="1">
    <location>
        <begin position="192"/>
        <end position="306"/>
    </location>
</feature>
<dbReference type="Gene3D" id="3.40.50.300">
    <property type="entry name" value="P-loop containing nucleotide triphosphate hydrolases"/>
    <property type="match status" value="1"/>
</dbReference>
<dbReference type="InterPro" id="IPR027417">
    <property type="entry name" value="P-loop_NTPase"/>
</dbReference>
<sequence>MKEIPVYLFLGFLESGKTRFVQETMEDPKFDGNCHTLLLVCEEGQEEYEPKKFAFGGVTVEQIEDEEQLTPEYLSRLAEKTGAGRVLIEYNGMWMLDDLTAALPENWVVYQSICLADANTFQMYFNNMRQLFLDKFSKSELLIVNRADKLTDQDKEMVHKAVRQASRRCDIAYEFEDGSVTYDEIPDELPFDLNADVVEIGDEDYGIWYLDISENPQKYAGKTVRFTAQVCQTPRVGQNQFVPGRFAMTCCADDIEFVGFPCKYDDAKKLAHRSWVVVTARIRVQFHPLFGGEGPVLTAMQVEATMPLKNDVVTFS</sequence>
<proteinExistence type="predicted"/>
<dbReference type="Proteomes" id="UP000713596">
    <property type="component" value="Unassembled WGS sequence"/>
</dbReference>
<evidence type="ECO:0000313" key="3">
    <source>
        <dbReference type="Proteomes" id="UP000713596"/>
    </source>
</evidence>